<keyword evidence="2" id="KW-1185">Reference proteome</keyword>
<evidence type="ECO:0000313" key="1">
    <source>
        <dbReference type="EMBL" id="GAA0184272.1"/>
    </source>
</evidence>
<dbReference type="Proteomes" id="UP001454036">
    <property type="component" value="Unassembled WGS sequence"/>
</dbReference>
<dbReference type="AlphaFoldDB" id="A0AAV3RV47"/>
<reference evidence="1 2" key="1">
    <citation type="submission" date="2024-01" db="EMBL/GenBank/DDBJ databases">
        <title>The complete chloroplast genome sequence of Lithospermum erythrorhizon: insights into the phylogenetic relationship among Boraginaceae species and the maternal lineages of purple gromwells.</title>
        <authorList>
            <person name="Okada T."/>
            <person name="Watanabe K."/>
        </authorList>
    </citation>
    <scope>NUCLEOTIDE SEQUENCE [LARGE SCALE GENOMIC DNA]</scope>
</reference>
<proteinExistence type="predicted"/>
<comment type="caution">
    <text evidence="1">The sequence shown here is derived from an EMBL/GenBank/DDBJ whole genome shotgun (WGS) entry which is preliminary data.</text>
</comment>
<sequence length="94" mass="11108">MELTKVVEDQKVELVVLEEKGQSMTKGIKMMNSSTEILDEILEQEKKNIFNSGISFPTKEERKNVFTTRRWIVSNYQHGHSYESKHIWRCYHCG</sequence>
<dbReference type="EMBL" id="BAABME010011776">
    <property type="protein sequence ID" value="GAA0184272.1"/>
    <property type="molecule type" value="Genomic_DNA"/>
</dbReference>
<evidence type="ECO:0000313" key="2">
    <source>
        <dbReference type="Proteomes" id="UP001454036"/>
    </source>
</evidence>
<protein>
    <submittedName>
        <fullName evidence="1">Uncharacterized protein</fullName>
    </submittedName>
</protein>
<organism evidence="1 2">
    <name type="scientific">Lithospermum erythrorhizon</name>
    <name type="common">Purple gromwell</name>
    <name type="synonym">Lithospermum officinale var. erythrorhizon</name>
    <dbReference type="NCBI Taxonomy" id="34254"/>
    <lineage>
        <taxon>Eukaryota</taxon>
        <taxon>Viridiplantae</taxon>
        <taxon>Streptophyta</taxon>
        <taxon>Embryophyta</taxon>
        <taxon>Tracheophyta</taxon>
        <taxon>Spermatophyta</taxon>
        <taxon>Magnoliopsida</taxon>
        <taxon>eudicotyledons</taxon>
        <taxon>Gunneridae</taxon>
        <taxon>Pentapetalae</taxon>
        <taxon>asterids</taxon>
        <taxon>lamiids</taxon>
        <taxon>Boraginales</taxon>
        <taxon>Boraginaceae</taxon>
        <taxon>Boraginoideae</taxon>
        <taxon>Lithospermeae</taxon>
        <taxon>Lithospermum</taxon>
    </lineage>
</organism>
<accession>A0AAV3RV47</accession>
<gene>
    <name evidence="1" type="ORF">LIER_31560</name>
</gene>
<name>A0AAV3RV47_LITER</name>